<dbReference type="InterPro" id="IPR001763">
    <property type="entry name" value="Rhodanese-like_dom"/>
</dbReference>
<sequence length="155" mass="16977">MAQPLEEAPWWDKFSALGTRDAPVYSRETLLRQFNILGDILNAGSSNGRGPRCAAWFKDYCAQRAEAEGVPENMADPQVFTLEGGIKGWVAGGPPYRAQVDGYDEAYWMKFDEVKTAGKRTVDSSTGDDVMEEDGEDSQTKRRVSEMKGPGGSSG</sequence>
<protein>
    <recommendedName>
        <fullName evidence="2">Rhodanese domain-containing protein</fullName>
    </recommendedName>
</protein>
<comment type="caution">
    <text evidence="3">The sequence shown here is derived from an EMBL/GenBank/DDBJ whole genome shotgun (WGS) entry which is preliminary data.</text>
</comment>
<dbReference type="Gene3D" id="3.40.250.10">
    <property type="entry name" value="Rhodanese-like domain"/>
    <property type="match status" value="1"/>
</dbReference>
<accession>A0A8H3V5V3</accession>
<organism evidence="3 4">
    <name type="scientific">Venturia inaequalis</name>
    <name type="common">Apple scab fungus</name>
    <dbReference type="NCBI Taxonomy" id="5025"/>
    <lineage>
        <taxon>Eukaryota</taxon>
        <taxon>Fungi</taxon>
        <taxon>Dikarya</taxon>
        <taxon>Ascomycota</taxon>
        <taxon>Pezizomycotina</taxon>
        <taxon>Dothideomycetes</taxon>
        <taxon>Pleosporomycetidae</taxon>
        <taxon>Venturiales</taxon>
        <taxon>Venturiaceae</taxon>
        <taxon>Venturia</taxon>
    </lineage>
</organism>
<evidence type="ECO:0000313" key="3">
    <source>
        <dbReference type="EMBL" id="KAE9981213.1"/>
    </source>
</evidence>
<feature type="region of interest" description="Disordered" evidence="1">
    <location>
        <begin position="118"/>
        <end position="155"/>
    </location>
</feature>
<dbReference type="InterPro" id="IPR036873">
    <property type="entry name" value="Rhodanese-like_dom_sf"/>
</dbReference>
<dbReference type="PROSITE" id="PS50206">
    <property type="entry name" value="RHODANESE_3"/>
    <property type="match status" value="1"/>
</dbReference>
<dbReference type="AlphaFoldDB" id="A0A8H3V5V3"/>
<dbReference type="SUPFAM" id="SSF52821">
    <property type="entry name" value="Rhodanese/Cell cycle control phosphatase"/>
    <property type="match status" value="1"/>
</dbReference>
<keyword evidence="4" id="KW-1185">Reference proteome</keyword>
<proteinExistence type="predicted"/>
<reference evidence="3 4" key="1">
    <citation type="submission" date="2019-07" db="EMBL/GenBank/DDBJ databases">
        <title>Venturia inaequalis Genome Resource.</title>
        <authorList>
            <person name="Lichtner F.J."/>
        </authorList>
    </citation>
    <scope>NUCLEOTIDE SEQUENCE [LARGE SCALE GENOMIC DNA]</scope>
    <source>
        <strain evidence="3 4">DMI_063113</strain>
    </source>
</reference>
<name>A0A8H3V5V3_VENIN</name>
<dbReference type="Proteomes" id="UP000490939">
    <property type="component" value="Unassembled WGS sequence"/>
</dbReference>
<dbReference type="EMBL" id="WNWR01000368">
    <property type="protein sequence ID" value="KAE9981213.1"/>
    <property type="molecule type" value="Genomic_DNA"/>
</dbReference>
<evidence type="ECO:0000313" key="4">
    <source>
        <dbReference type="Proteomes" id="UP000490939"/>
    </source>
</evidence>
<evidence type="ECO:0000259" key="2">
    <source>
        <dbReference type="PROSITE" id="PS50206"/>
    </source>
</evidence>
<evidence type="ECO:0000256" key="1">
    <source>
        <dbReference type="SAM" id="MobiDB-lite"/>
    </source>
</evidence>
<gene>
    <name evidence="3" type="ORF">EG327_006281</name>
</gene>
<feature type="domain" description="Rhodanese" evidence="2">
    <location>
        <begin position="44"/>
        <end position="98"/>
    </location>
</feature>